<dbReference type="Pfam" id="PF13369">
    <property type="entry name" value="Transglut_core2"/>
    <property type="match status" value="1"/>
</dbReference>
<evidence type="ECO:0000256" key="1">
    <source>
        <dbReference type="ARBA" id="ARBA00007100"/>
    </source>
</evidence>
<dbReference type="Proteomes" id="UP000318704">
    <property type="component" value="Chromosome"/>
</dbReference>
<dbReference type="InterPro" id="IPR032698">
    <property type="entry name" value="SirB1_N"/>
</dbReference>
<dbReference type="PANTHER" id="PTHR31350">
    <property type="entry name" value="SI:DKEY-261L7.2"/>
    <property type="match status" value="1"/>
</dbReference>
<evidence type="ECO:0000313" key="4">
    <source>
        <dbReference type="Proteomes" id="UP000318704"/>
    </source>
</evidence>
<feature type="domain" description="Protein SirB1 N-terminal" evidence="2">
    <location>
        <begin position="49"/>
        <end position="197"/>
    </location>
</feature>
<dbReference type="AlphaFoldDB" id="A0A517W368"/>
<evidence type="ECO:0000313" key="3">
    <source>
        <dbReference type="EMBL" id="QDT99696.1"/>
    </source>
</evidence>
<evidence type="ECO:0000259" key="2">
    <source>
        <dbReference type="Pfam" id="PF13369"/>
    </source>
</evidence>
<dbReference type="EMBL" id="CP037920">
    <property type="protein sequence ID" value="QDT99696.1"/>
    <property type="molecule type" value="Genomic_DNA"/>
</dbReference>
<comment type="similarity">
    <text evidence="1">Belongs to the UPF0162 family.</text>
</comment>
<dbReference type="RefSeq" id="WP_144989443.1">
    <property type="nucleotide sequence ID" value="NZ_CP037920.1"/>
</dbReference>
<dbReference type="PANTHER" id="PTHR31350:SF21">
    <property type="entry name" value="F-BOX ONLY PROTEIN 21"/>
    <property type="match status" value="1"/>
</dbReference>
<protein>
    <recommendedName>
        <fullName evidence="2">Protein SirB1 N-terminal domain-containing protein</fullName>
    </recommendedName>
</protein>
<reference evidence="3 4" key="1">
    <citation type="submission" date="2019-03" db="EMBL/GenBank/DDBJ databases">
        <title>Deep-cultivation of Planctomycetes and their phenomic and genomic characterization uncovers novel biology.</title>
        <authorList>
            <person name="Wiegand S."/>
            <person name="Jogler M."/>
            <person name="Boedeker C."/>
            <person name="Pinto D."/>
            <person name="Vollmers J."/>
            <person name="Rivas-Marin E."/>
            <person name="Kohn T."/>
            <person name="Peeters S.H."/>
            <person name="Heuer A."/>
            <person name="Rast P."/>
            <person name="Oberbeckmann S."/>
            <person name="Bunk B."/>
            <person name="Jeske O."/>
            <person name="Meyerdierks A."/>
            <person name="Storesund J.E."/>
            <person name="Kallscheuer N."/>
            <person name="Luecker S."/>
            <person name="Lage O.M."/>
            <person name="Pohl T."/>
            <person name="Merkel B.J."/>
            <person name="Hornburger P."/>
            <person name="Mueller R.-W."/>
            <person name="Bruemmer F."/>
            <person name="Labrenz M."/>
            <person name="Spormann A.M."/>
            <person name="Op den Camp H."/>
            <person name="Overmann J."/>
            <person name="Amann R."/>
            <person name="Jetten M.S.M."/>
            <person name="Mascher T."/>
            <person name="Medema M.H."/>
            <person name="Devos D.P."/>
            <person name="Kaster A.-K."/>
            <person name="Ovreas L."/>
            <person name="Rohde M."/>
            <person name="Galperin M.Y."/>
            <person name="Jogler C."/>
        </authorList>
    </citation>
    <scope>NUCLEOTIDE SEQUENCE [LARGE SCALE GENOMIC DNA]</scope>
    <source>
        <strain evidence="3 4">V144</strain>
    </source>
</reference>
<dbReference type="KEGG" id="gaw:V144x_52090"/>
<proteinExistence type="inferred from homology"/>
<organism evidence="3 4">
    <name type="scientific">Gimesia aquarii</name>
    <dbReference type="NCBI Taxonomy" id="2527964"/>
    <lineage>
        <taxon>Bacteria</taxon>
        <taxon>Pseudomonadati</taxon>
        <taxon>Planctomycetota</taxon>
        <taxon>Planctomycetia</taxon>
        <taxon>Planctomycetales</taxon>
        <taxon>Planctomycetaceae</taxon>
        <taxon>Gimesia</taxon>
    </lineage>
</organism>
<gene>
    <name evidence="3" type="ORF">V144x_52090</name>
</gene>
<accession>A0A517W368</accession>
<name>A0A517W368_9PLAN</name>
<sequence>MDTSDLFEFKQDQEFSKLLHHDNYIDLTTAALEIARDDQPDLVFDSVHAWVRQRASELSSRVALAEDDRSLIQAVVECLAKEHGLMGNNICYHRAEGSYLNHVIEKKQGLPISLSLIYMAVGKELGIEIQGVAAPMQFILRYETQAGPLFIDPYLKGAVYNEEECLIRLAELTDLSNKELSRLLKPATHREIIIRMLMNLKRIHEEQQDYQKAWNVQRRLFALSPLSNAHKKDLAAYSFKIKQLSLSIELLESCLKSCPESEWNSIKLMLQKAHSELAQWN</sequence>